<organism evidence="9 10">
    <name type="scientific">Protopolystoma xenopodis</name>
    <dbReference type="NCBI Taxonomy" id="117903"/>
    <lineage>
        <taxon>Eukaryota</taxon>
        <taxon>Metazoa</taxon>
        <taxon>Spiralia</taxon>
        <taxon>Lophotrochozoa</taxon>
        <taxon>Platyhelminthes</taxon>
        <taxon>Monogenea</taxon>
        <taxon>Polyopisthocotylea</taxon>
        <taxon>Polystomatidea</taxon>
        <taxon>Polystomatidae</taxon>
        <taxon>Protopolystoma</taxon>
    </lineage>
</organism>
<dbReference type="InterPro" id="IPR006544">
    <property type="entry name" value="P-type_TPase_V"/>
</dbReference>
<dbReference type="GO" id="GO:0005789">
    <property type="term" value="C:endoplasmic reticulum membrane"/>
    <property type="evidence" value="ECO:0007669"/>
    <property type="project" value="TreeGrafter"/>
</dbReference>
<evidence type="ECO:0000313" key="10">
    <source>
        <dbReference type="Proteomes" id="UP000784294"/>
    </source>
</evidence>
<protein>
    <recommendedName>
        <fullName evidence="8">P5A-ATPase transmembrane helical hairpin domain-containing protein</fullName>
    </recommendedName>
</protein>
<name>A0A3S5A2A9_9PLAT</name>
<feature type="domain" description="P5A-ATPase transmembrane helical hairpin" evidence="8">
    <location>
        <begin position="24"/>
        <end position="90"/>
    </location>
</feature>
<evidence type="ECO:0000256" key="6">
    <source>
        <dbReference type="ARBA" id="ARBA00022967"/>
    </source>
</evidence>
<dbReference type="OrthoDB" id="48943at2759"/>
<dbReference type="AlphaFoldDB" id="A0A3S5A2A9"/>
<comment type="caution">
    <text evidence="9">The sequence shown here is derived from an EMBL/GenBank/DDBJ whole genome shotgun (WGS) entry which is preliminary data.</text>
</comment>
<evidence type="ECO:0000256" key="5">
    <source>
        <dbReference type="ARBA" id="ARBA00022842"/>
    </source>
</evidence>
<dbReference type="PANTHER" id="PTHR45630">
    <property type="entry name" value="CATION-TRANSPORTING ATPASE-RELATED"/>
    <property type="match status" value="1"/>
</dbReference>
<keyword evidence="7" id="KW-1133">Transmembrane helix</keyword>
<feature type="transmembrane region" description="Helical" evidence="7">
    <location>
        <begin position="203"/>
        <end position="222"/>
    </location>
</feature>
<evidence type="ECO:0000256" key="2">
    <source>
        <dbReference type="ARBA" id="ARBA00022723"/>
    </source>
</evidence>
<dbReference type="GO" id="GO:0005524">
    <property type="term" value="F:ATP binding"/>
    <property type="evidence" value="ECO:0007669"/>
    <property type="project" value="UniProtKB-KW"/>
</dbReference>
<keyword evidence="10" id="KW-1185">Reference proteome</keyword>
<evidence type="ECO:0000313" key="9">
    <source>
        <dbReference type="EMBL" id="VEL25800.1"/>
    </source>
</evidence>
<gene>
    <name evidence="9" type="ORF">PXEA_LOCUS19240</name>
</gene>
<keyword evidence="3" id="KW-0547">Nucleotide-binding</keyword>
<evidence type="ECO:0000256" key="4">
    <source>
        <dbReference type="ARBA" id="ARBA00022840"/>
    </source>
</evidence>
<dbReference type="PANTHER" id="PTHR45630:SF7">
    <property type="entry name" value="ENDOPLASMIC RETICULUM TRANSMEMBRANE HELIX TRANSLOCASE"/>
    <property type="match status" value="1"/>
</dbReference>
<dbReference type="GO" id="GO:0019829">
    <property type="term" value="F:ATPase-coupled monoatomic cation transmembrane transporter activity"/>
    <property type="evidence" value="ECO:0007669"/>
    <property type="project" value="TreeGrafter"/>
</dbReference>
<evidence type="ECO:0000256" key="1">
    <source>
        <dbReference type="ARBA" id="ARBA00004141"/>
    </source>
</evidence>
<dbReference type="InterPro" id="IPR023298">
    <property type="entry name" value="ATPase_P-typ_TM_dom_sf"/>
</dbReference>
<dbReference type="SUPFAM" id="SSF81665">
    <property type="entry name" value="Calcium ATPase, transmembrane domain M"/>
    <property type="match status" value="1"/>
</dbReference>
<proteinExistence type="predicted"/>
<keyword evidence="5" id="KW-0460">Magnesium</keyword>
<dbReference type="EMBL" id="CAAALY010076314">
    <property type="protein sequence ID" value="VEL25800.1"/>
    <property type="molecule type" value="Genomic_DNA"/>
</dbReference>
<dbReference type="InterPro" id="IPR057255">
    <property type="entry name" value="2TM_P5A-ATPase"/>
</dbReference>
<keyword evidence="6" id="KW-1278">Translocase</keyword>
<sequence length="261" mass="30401">MIMSIYDSLNPDIRNVELYKKNAFILRGYCLPFVVLYAIWIGYWINVLNFEDSFKLGIIVLALLGLIHILVCLFCHWSISFKCLMTCTRQTRVSLADCAKVVPTPNNGYTSLVSLMHEKSVLSGEIIHFFYFQRLKYFFLSDSKENLTPIQFPTNWKILEYLEWKGHNDAEIEAALEKYDTNHLHLTVPTFAELFKERATAPFFVFQVFCAFLWCLDQYWLYPMLTLTMLGLFEASLVQQQLKNLSEVRSMGSKPYGIMEG</sequence>
<evidence type="ECO:0000256" key="7">
    <source>
        <dbReference type="SAM" id="Phobius"/>
    </source>
</evidence>
<keyword evidence="2" id="KW-0479">Metal-binding</keyword>
<dbReference type="Proteomes" id="UP000784294">
    <property type="component" value="Unassembled WGS sequence"/>
</dbReference>
<keyword evidence="7" id="KW-0812">Transmembrane</keyword>
<reference evidence="9" key="1">
    <citation type="submission" date="2018-11" db="EMBL/GenBank/DDBJ databases">
        <authorList>
            <consortium name="Pathogen Informatics"/>
        </authorList>
    </citation>
    <scope>NUCLEOTIDE SEQUENCE</scope>
</reference>
<evidence type="ECO:0000259" key="8">
    <source>
        <dbReference type="Pfam" id="PF23143"/>
    </source>
</evidence>
<dbReference type="GO" id="GO:0015662">
    <property type="term" value="F:P-type ion transporter activity"/>
    <property type="evidence" value="ECO:0007669"/>
    <property type="project" value="TreeGrafter"/>
</dbReference>
<dbReference type="GO" id="GO:0006874">
    <property type="term" value="P:intracellular calcium ion homeostasis"/>
    <property type="evidence" value="ECO:0007669"/>
    <property type="project" value="TreeGrafter"/>
</dbReference>
<dbReference type="Pfam" id="PF23143">
    <property type="entry name" value="2TM_P5A-ATPase"/>
    <property type="match status" value="1"/>
</dbReference>
<accession>A0A3S5A2A9</accession>
<comment type="subcellular location">
    <subcellularLocation>
        <location evidence="1">Membrane</location>
        <topology evidence="1">Multi-pass membrane protein</topology>
    </subcellularLocation>
</comment>
<feature type="transmembrane region" description="Helical" evidence="7">
    <location>
        <begin position="24"/>
        <end position="45"/>
    </location>
</feature>
<keyword evidence="4" id="KW-0067">ATP-binding</keyword>
<feature type="transmembrane region" description="Helical" evidence="7">
    <location>
        <begin position="57"/>
        <end position="79"/>
    </location>
</feature>
<evidence type="ECO:0000256" key="3">
    <source>
        <dbReference type="ARBA" id="ARBA00022741"/>
    </source>
</evidence>
<dbReference type="GO" id="GO:0046872">
    <property type="term" value="F:metal ion binding"/>
    <property type="evidence" value="ECO:0007669"/>
    <property type="project" value="UniProtKB-KW"/>
</dbReference>
<keyword evidence="7" id="KW-0472">Membrane</keyword>